<sequence>MSRMQGYLQWDRSLLAPPLQSDKPLVCVASSNIIHASVPRYQLGLRNQKYDARGRLHVVRAADSGNAKGGKETFLSLEEAGLIELSNLESHERFLCRLTVSSLNLLRIISKQEGVPIEELNAGIICDWFQKDKVKREIDYESATLQW</sequence>
<keyword evidence="2" id="KW-1185">Reference proteome</keyword>
<dbReference type="OrthoDB" id="2020083at2759"/>
<dbReference type="Proteomes" id="UP000825935">
    <property type="component" value="Chromosome 2"/>
</dbReference>
<evidence type="ECO:0000313" key="2">
    <source>
        <dbReference type="Proteomes" id="UP000825935"/>
    </source>
</evidence>
<protein>
    <submittedName>
        <fullName evidence="1">Uncharacterized protein</fullName>
    </submittedName>
</protein>
<dbReference type="PANTHER" id="PTHR36382:SF2">
    <property type="entry name" value="OS04G0635700 PROTEIN"/>
    <property type="match status" value="1"/>
</dbReference>
<comment type="caution">
    <text evidence="1">The sequence shown here is derived from an EMBL/GenBank/DDBJ whole genome shotgun (WGS) entry which is preliminary data.</text>
</comment>
<proteinExistence type="predicted"/>
<accession>A0A8T2V9S7</accession>
<reference evidence="1" key="1">
    <citation type="submission" date="2021-08" db="EMBL/GenBank/DDBJ databases">
        <title>WGS assembly of Ceratopteris richardii.</title>
        <authorList>
            <person name="Marchant D.B."/>
            <person name="Chen G."/>
            <person name="Jenkins J."/>
            <person name="Shu S."/>
            <person name="Leebens-Mack J."/>
            <person name="Grimwood J."/>
            <person name="Schmutz J."/>
            <person name="Soltis P."/>
            <person name="Soltis D."/>
            <person name="Chen Z.-H."/>
        </authorList>
    </citation>
    <scope>NUCLEOTIDE SEQUENCE</scope>
    <source>
        <strain evidence="1">Whitten #5841</strain>
        <tissue evidence="1">Leaf</tissue>
    </source>
</reference>
<name>A0A8T2V9S7_CERRI</name>
<dbReference type="AlphaFoldDB" id="A0A8T2V9S7"/>
<dbReference type="EMBL" id="CM035407">
    <property type="protein sequence ID" value="KAH7443950.1"/>
    <property type="molecule type" value="Genomic_DNA"/>
</dbReference>
<evidence type="ECO:0000313" key="1">
    <source>
        <dbReference type="EMBL" id="KAH7443950.1"/>
    </source>
</evidence>
<dbReference type="PANTHER" id="PTHR36382">
    <property type="entry name" value="OSJNBA0043L09.26 PROTEIN"/>
    <property type="match status" value="1"/>
</dbReference>
<gene>
    <name evidence="1" type="ORF">KP509_02G057700</name>
</gene>
<organism evidence="1 2">
    <name type="scientific">Ceratopteris richardii</name>
    <name type="common">Triangle waterfern</name>
    <dbReference type="NCBI Taxonomy" id="49495"/>
    <lineage>
        <taxon>Eukaryota</taxon>
        <taxon>Viridiplantae</taxon>
        <taxon>Streptophyta</taxon>
        <taxon>Embryophyta</taxon>
        <taxon>Tracheophyta</taxon>
        <taxon>Polypodiopsida</taxon>
        <taxon>Polypodiidae</taxon>
        <taxon>Polypodiales</taxon>
        <taxon>Pteridineae</taxon>
        <taxon>Pteridaceae</taxon>
        <taxon>Parkerioideae</taxon>
        <taxon>Ceratopteris</taxon>
    </lineage>
</organism>